<feature type="chain" id="PRO_5030885081" evidence="1">
    <location>
        <begin position="40"/>
        <end position="122"/>
    </location>
</feature>
<evidence type="ECO:0000313" key="2">
    <source>
        <dbReference type="EMBL" id="QQK41485.1"/>
    </source>
</evidence>
<dbReference type="GeneID" id="90952587"/>
<organism evidence="2 3">
    <name type="scientific">Penicillium digitatum</name>
    <name type="common">Green mold</name>
    <dbReference type="NCBI Taxonomy" id="36651"/>
    <lineage>
        <taxon>Eukaryota</taxon>
        <taxon>Fungi</taxon>
        <taxon>Dikarya</taxon>
        <taxon>Ascomycota</taxon>
        <taxon>Pezizomycotina</taxon>
        <taxon>Eurotiomycetes</taxon>
        <taxon>Eurotiomycetidae</taxon>
        <taxon>Eurotiales</taxon>
        <taxon>Aspergillaceae</taxon>
        <taxon>Penicillium</taxon>
    </lineage>
</organism>
<dbReference type="Proteomes" id="UP000595662">
    <property type="component" value="Chromosome 1"/>
</dbReference>
<proteinExistence type="predicted"/>
<protein>
    <submittedName>
        <fullName evidence="2">Uncharacterized protein</fullName>
    </submittedName>
</protein>
<reference evidence="2 3" key="1">
    <citation type="submission" date="2020-08" db="EMBL/GenBank/DDBJ databases">
        <title>The completed genome sequence of the pathogenic ascomycete fungus Penicillium digitatum.</title>
        <authorList>
            <person name="Wang M."/>
        </authorList>
    </citation>
    <scope>NUCLEOTIDE SEQUENCE [LARGE SCALE GENOMIC DNA]</scope>
    <source>
        <strain evidence="2 3">PdW03</strain>
    </source>
</reference>
<keyword evidence="1" id="KW-0732">Signal</keyword>
<accession>A0A7T6XHX4</accession>
<gene>
    <name evidence="2" type="ORF">Pdw03_4339</name>
</gene>
<feature type="signal peptide" evidence="1">
    <location>
        <begin position="1"/>
        <end position="39"/>
    </location>
</feature>
<evidence type="ECO:0000256" key="1">
    <source>
        <dbReference type="SAM" id="SignalP"/>
    </source>
</evidence>
<evidence type="ECO:0000313" key="3">
    <source>
        <dbReference type="Proteomes" id="UP000595662"/>
    </source>
</evidence>
<dbReference type="EMBL" id="CP060774">
    <property type="protein sequence ID" value="QQK41485.1"/>
    <property type="molecule type" value="Genomic_DNA"/>
</dbReference>
<name>A0A7T6XHX4_PENDI</name>
<dbReference type="AlphaFoldDB" id="A0A7T6XHX4"/>
<dbReference type="RefSeq" id="XP_065956118.1">
    <property type="nucleotide sequence ID" value="XM_066100718.1"/>
</dbReference>
<sequence>MRHSYHTIHLHHSVNSTFLSSHLALFCLSLVTLSYKAIAYRNDDCSGSENTEAVTRKPPYSHTGFNTAVSAIYVGWADGGDGSFRNGACLGFCRGVHSYGSVLSWGPACVKVPSVCIILCGI</sequence>